<dbReference type="Proteomes" id="UP000632125">
    <property type="component" value="Unassembled WGS sequence"/>
</dbReference>
<keyword evidence="1" id="KW-0812">Transmembrane</keyword>
<dbReference type="EMBL" id="JACXIY010000019">
    <property type="protein sequence ID" value="MBD2870348.1"/>
    <property type="molecule type" value="Genomic_DNA"/>
</dbReference>
<dbReference type="Pfam" id="PF14329">
    <property type="entry name" value="DUF4386"/>
    <property type="match status" value="1"/>
</dbReference>
<keyword evidence="1" id="KW-0472">Membrane</keyword>
<dbReference type="RefSeq" id="WP_190863198.1">
    <property type="nucleotide sequence ID" value="NZ_JACXIY010000019.1"/>
</dbReference>
<evidence type="ECO:0000256" key="1">
    <source>
        <dbReference type="SAM" id="Phobius"/>
    </source>
</evidence>
<protein>
    <submittedName>
        <fullName evidence="2">DUF4386 domain-containing protein</fullName>
    </submittedName>
</protein>
<feature type="transmembrane region" description="Helical" evidence="1">
    <location>
        <begin position="211"/>
        <end position="230"/>
    </location>
</feature>
<dbReference type="AlphaFoldDB" id="A0A927H772"/>
<feature type="transmembrane region" description="Helical" evidence="1">
    <location>
        <begin position="97"/>
        <end position="121"/>
    </location>
</feature>
<feature type="transmembrane region" description="Helical" evidence="1">
    <location>
        <begin position="180"/>
        <end position="199"/>
    </location>
</feature>
<evidence type="ECO:0000313" key="3">
    <source>
        <dbReference type="Proteomes" id="UP000632125"/>
    </source>
</evidence>
<keyword evidence="3" id="KW-1185">Reference proteome</keyword>
<evidence type="ECO:0000313" key="2">
    <source>
        <dbReference type="EMBL" id="MBD2870348.1"/>
    </source>
</evidence>
<organism evidence="2 3">
    <name type="scientific">Paenibacillus arenilitoris</name>
    <dbReference type="NCBI Taxonomy" id="2772299"/>
    <lineage>
        <taxon>Bacteria</taxon>
        <taxon>Bacillati</taxon>
        <taxon>Bacillota</taxon>
        <taxon>Bacilli</taxon>
        <taxon>Bacillales</taxon>
        <taxon>Paenibacillaceae</taxon>
        <taxon>Paenibacillus</taxon>
    </lineage>
</organism>
<gene>
    <name evidence="2" type="ORF">IDH41_17350</name>
</gene>
<feature type="transmembrane region" description="Helical" evidence="1">
    <location>
        <begin position="14"/>
        <end position="36"/>
    </location>
</feature>
<feature type="transmembrane region" description="Helical" evidence="1">
    <location>
        <begin position="64"/>
        <end position="85"/>
    </location>
</feature>
<dbReference type="InterPro" id="IPR025495">
    <property type="entry name" value="DUF4386"/>
</dbReference>
<accession>A0A927H772</accession>
<sequence length="239" mass="25544">MVASGKERNELRNAALAAGIALIIMTLAAFFSYGYVHGSLVAEGDAAATVRNIASSGMLFHAEILGWLVILICDIIVAWAFSIYLKPVHRSLSLLCAWLRLIYTAILAIAVSHLLLASLLANGTDALSLMETDRLAAQVMLELAAFDLIWSVGLIVFGAHLLLAGWLALRSGEIPKLLGVLLLIASIGYMIIHLGSAFLPQYGRFVTVFEYALAVPMTAGELGFGLWLLFKGGKASAKA</sequence>
<keyword evidence="1" id="KW-1133">Transmembrane helix</keyword>
<comment type="caution">
    <text evidence="2">The sequence shown here is derived from an EMBL/GenBank/DDBJ whole genome shotgun (WGS) entry which is preliminary data.</text>
</comment>
<name>A0A927H772_9BACL</name>
<reference evidence="2" key="1">
    <citation type="submission" date="2020-09" db="EMBL/GenBank/DDBJ databases">
        <title>A novel bacterium of genus Paenibacillus, isolated from South China Sea.</title>
        <authorList>
            <person name="Huang H."/>
            <person name="Mo K."/>
            <person name="Hu Y."/>
        </authorList>
    </citation>
    <scope>NUCLEOTIDE SEQUENCE</scope>
    <source>
        <strain evidence="2">IB182493</strain>
    </source>
</reference>
<proteinExistence type="predicted"/>
<feature type="transmembrane region" description="Helical" evidence="1">
    <location>
        <begin position="148"/>
        <end position="168"/>
    </location>
</feature>